<evidence type="ECO:0000313" key="3">
    <source>
        <dbReference type="EMBL" id="PGG97116.1"/>
    </source>
</evidence>
<gene>
    <name evidence="3" type="ORF">AJ80_09736</name>
</gene>
<feature type="compositionally biased region" description="Basic and acidic residues" evidence="2">
    <location>
        <begin position="188"/>
        <end position="198"/>
    </location>
</feature>
<sequence length="453" mass="49655">MEFRLSSLSPAQLERASFTPQKQWQPTSSEPSAEKDAIILRLECRVAAQEERILNLENEMREYCSTHGSPSRGYGSAQCPQRVKLAAVPDRIHAFLNESPPSTPSPDPRGDSKGAVDGYIQTQHYTPSSSNASQENPPYHFDDLLVFEAIINSKDTTTKVATSPEGAEVSADTLIEGIGCASEIIHHPKDAGEPEKDAPLPSHVNGRNTRQPNVLPWDGTIKWTAFLEQPALKEKSGNPLTRSRRSNSDSWQTELIFSPTIGRKNVYRTVAIADLPLGITLKTLFSGIRGGMVYSAHLVNMAHIAGSHMGIVTFVLEIAAREFVNFAAEHGVFFNGKRATVTLFKTPTYPIPGTMFGNIFGKKQTRCILIDGHSDLTRCVAVAKFLKEKLPLNSDLGDTLVSNSSNTLLHVRFNSIHTAGLAMNLLRSFHRLDNCVMSFAADPCAQPLPHVGE</sequence>
<reference evidence="3 4" key="1">
    <citation type="submission" date="2017-10" db="EMBL/GenBank/DDBJ databases">
        <title>Comparative genomics in systemic dimorphic fungi from Ajellomycetaceae.</title>
        <authorList>
            <person name="Munoz J.F."/>
            <person name="Mcewen J.G."/>
            <person name="Clay O.K."/>
            <person name="Cuomo C.A."/>
        </authorList>
    </citation>
    <scope>NUCLEOTIDE SEQUENCE [LARGE SCALE GENOMIC DNA]</scope>
    <source>
        <strain evidence="3 4">UAMH7299</strain>
    </source>
</reference>
<dbReference type="STRING" id="1447883.A0A2B7WKI7"/>
<name>A0A2B7WKI7_POLH7</name>
<dbReference type="OrthoDB" id="5244622at2759"/>
<feature type="compositionally biased region" description="Polar residues" evidence="2">
    <location>
        <begin position="18"/>
        <end position="31"/>
    </location>
</feature>
<accession>A0A2B7WKI7</accession>
<keyword evidence="4" id="KW-1185">Reference proteome</keyword>
<feature type="compositionally biased region" description="Polar residues" evidence="2">
    <location>
        <begin position="1"/>
        <end position="10"/>
    </location>
</feature>
<evidence type="ECO:0000256" key="2">
    <source>
        <dbReference type="SAM" id="MobiDB-lite"/>
    </source>
</evidence>
<dbReference type="EMBL" id="PDNA01000333">
    <property type="protein sequence ID" value="PGG97116.1"/>
    <property type="molecule type" value="Genomic_DNA"/>
</dbReference>
<keyword evidence="1" id="KW-0175">Coiled coil</keyword>
<proteinExistence type="predicted"/>
<evidence type="ECO:0000256" key="1">
    <source>
        <dbReference type="SAM" id="Coils"/>
    </source>
</evidence>
<evidence type="ECO:0000313" key="4">
    <source>
        <dbReference type="Proteomes" id="UP000224634"/>
    </source>
</evidence>
<feature type="region of interest" description="Disordered" evidence="2">
    <location>
        <begin position="188"/>
        <end position="211"/>
    </location>
</feature>
<dbReference type="Proteomes" id="UP000224634">
    <property type="component" value="Unassembled WGS sequence"/>
</dbReference>
<protein>
    <submittedName>
        <fullName evidence="3">Uncharacterized protein</fullName>
    </submittedName>
</protein>
<feature type="region of interest" description="Disordered" evidence="2">
    <location>
        <begin position="1"/>
        <end position="33"/>
    </location>
</feature>
<feature type="region of interest" description="Disordered" evidence="2">
    <location>
        <begin position="95"/>
        <end position="116"/>
    </location>
</feature>
<organism evidence="3 4">
    <name type="scientific">Polytolypa hystricis (strain UAMH7299)</name>
    <dbReference type="NCBI Taxonomy" id="1447883"/>
    <lineage>
        <taxon>Eukaryota</taxon>
        <taxon>Fungi</taxon>
        <taxon>Dikarya</taxon>
        <taxon>Ascomycota</taxon>
        <taxon>Pezizomycotina</taxon>
        <taxon>Eurotiomycetes</taxon>
        <taxon>Eurotiomycetidae</taxon>
        <taxon>Onygenales</taxon>
        <taxon>Onygenales incertae sedis</taxon>
        <taxon>Polytolypa</taxon>
    </lineage>
</organism>
<feature type="coiled-coil region" evidence="1">
    <location>
        <begin position="39"/>
        <end position="66"/>
    </location>
</feature>
<dbReference type="AlphaFoldDB" id="A0A2B7WKI7"/>
<comment type="caution">
    <text evidence="3">The sequence shown here is derived from an EMBL/GenBank/DDBJ whole genome shotgun (WGS) entry which is preliminary data.</text>
</comment>